<feature type="coiled-coil region" evidence="1">
    <location>
        <begin position="453"/>
        <end position="490"/>
    </location>
</feature>
<evidence type="ECO:0000313" key="2">
    <source>
        <dbReference type="EMBL" id="CAI3987992.1"/>
    </source>
</evidence>
<sequence>MASPATANHGEMVKVLNQIIGCLKVEMDVKGLDGKPKFADCCEWLASKLDSEESRKAHADALMELLDSVKSIVSAEEQMVFQDLVPPVAACHVEQNGVLHLEKFPLRLWQLGIQENSHVKGAPALHGPVRRFSVGVSIGSSVTMACHLCAWAVLKLGLLDELAADVKKELAKRLIGVLCLYGTCDAKENAEAQTMESLRVKTDASARSRPSVYNIHFMLDKVVCHKQKMGSRKARQDLFQESVTKHNRTAVGKAKLNTQEVQALYFYDQAPATIQRMLKLIWGTQNPSQTAVPLTLVGRDFLLPKKSMSSKFPADTNPLWHEISKHTWDKVEEFFKRLETKWNFKLQEYYNRGQNPPINNAQICGPFRDSGKEAEVFMMASFVNHFEKDLKHEMGDQEFLKFQTSWRQGTLDKRLMPEVTAARVDFRLSDLGLSGQDADMSGEVKLPDCFDCDDEEKEKLQDLISLARSLKKEQDTMRSYKANLARHQTASLAAESEYQAAVSNSVDAAWKDHELWYSVQACKNITAVQAAGSAILQGLAARQLTDIVNLAVIGVLNVPMLGMAASSHLRMAVGHVASELASKAGTCIYVIVPPNQPEYGAGSKSGKRNWHENVAAHCELWKTELEAANVKLLTCTALYDESTMYSDERALGFQFWIAVAASVMENLPKQNVFGSSTLIKRKAIPGLVSCLHRADMANFWKDLSFSGSGSTNRDLDAERRQFFSGAALYCQLLKTLFQGTKLKVSNMVFIKDETCYDSELAKAVGQMNAMKVGNGMKTWPNLAYCVLAWACNTGVKETIAKNVKDAIEGYVKGAMSRGEYALVTIPLQPKPGQKSQAPPLDESTFALTVPAANQELHWLKSTLDKGKRCGNMVLPSSEPWQNMTWPDLVAVHNKEFNPREASRNKRTAEEPVEELHRQNVGAVHALKPDSHPALDEMGRCKSPLNTHEWYVDKAGNLYCKAVTDCTLSGALFPVHGHFKTGPEAAALMEEANAGLCIPYRLTEESMVLLKSKQNLPESLQSFSTIPGSLKEILSGITQASLPNPGLHLHKILDGKVTCLEHAVLKPTIMEAEGGGDESGQFPPAEISASKLSQYVDLSKLARAEVVCVLEYDQGTNKLKGMLPQVCAKDMFKISKDTVVKM</sequence>
<gene>
    <name evidence="2" type="ORF">C1SCF055_LOCUS15226</name>
</gene>
<reference evidence="2" key="1">
    <citation type="submission" date="2022-10" db="EMBL/GenBank/DDBJ databases">
        <authorList>
            <person name="Chen Y."/>
            <person name="Dougan E. K."/>
            <person name="Chan C."/>
            <person name="Rhodes N."/>
            <person name="Thang M."/>
        </authorList>
    </citation>
    <scope>NUCLEOTIDE SEQUENCE</scope>
</reference>
<dbReference type="EMBL" id="CAMXCT030001224">
    <property type="protein sequence ID" value="CAL4775304.1"/>
    <property type="molecule type" value="Genomic_DNA"/>
</dbReference>
<name>A0A9P1C9G8_9DINO</name>
<reference evidence="3" key="2">
    <citation type="submission" date="2024-04" db="EMBL/GenBank/DDBJ databases">
        <authorList>
            <person name="Chen Y."/>
            <person name="Shah S."/>
            <person name="Dougan E. K."/>
            <person name="Thang M."/>
            <person name="Chan C."/>
        </authorList>
    </citation>
    <scope>NUCLEOTIDE SEQUENCE [LARGE SCALE GENOMIC DNA]</scope>
</reference>
<dbReference type="AlphaFoldDB" id="A0A9P1C9G8"/>
<dbReference type="OrthoDB" id="437587at2759"/>
<dbReference type="Proteomes" id="UP001152797">
    <property type="component" value="Unassembled WGS sequence"/>
</dbReference>
<keyword evidence="1" id="KW-0175">Coiled coil</keyword>
<dbReference type="EMBL" id="CAMXCT010001224">
    <property type="protein sequence ID" value="CAI3987992.1"/>
    <property type="molecule type" value="Genomic_DNA"/>
</dbReference>
<dbReference type="EMBL" id="CAMXCT020001224">
    <property type="protein sequence ID" value="CAL1141367.1"/>
    <property type="molecule type" value="Genomic_DNA"/>
</dbReference>
<evidence type="ECO:0000313" key="3">
    <source>
        <dbReference type="EMBL" id="CAL1141367.1"/>
    </source>
</evidence>
<comment type="caution">
    <text evidence="2">The sequence shown here is derived from an EMBL/GenBank/DDBJ whole genome shotgun (WGS) entry which is preliminary data.</text>
</comment>
<evidence type="ECO:0000313" key="4">
    <source>
        <dbReference type="Proteomes" id="UP001152797"/>
    </source>
</evidence>
<accession>A0A9P1C9G8</accession>
<keyword evidence="4" id="KW-1185">Reference proteome</keyword>
<evidence type="ECO:0000256" key="1">
    <source>
        <dbReference type="SAM" id="Coils"/>
    </source>
</evidence>
<proteinExistence type="predicted"/>
<protein>
    <submittedName>
        <fullName evidence="2">Uncharacterized protein</fullName>
    </submittedName>
</protein>
<organism evidence="2">
    <name type="scientific">Cladocopium goreaui</name>
    <dbReference type="NCBI Taxonomy" id="2562237"/>
    <lineage>
        <taxon>Eukaryota</taxon>
        <taxon>Sar</taxon>
        <taxon>Alveolata</taxon>
        <taxon>Dinophyceae</taxon>
        <taxon>Suessiales</taxon>
        <taxon>Symbiodiniaceae</taxon>
        <taxon>Cladocopium</taxon>
    </lineage>
</organism>